<dbReference type="EMBL" id="BIFQ01000002">
    <property type="protein sequence ID" value="GCE08545.1"/>
    <property type="molecule type" value="Genomic_DNA"/>
</dbReference>
<dbReference type="AlphaFoldDB" id="A0A401ZNV3"/>
<organism evidence="7 8">
    <name type="scientific">Dictyobacter aurantiacus</name>
    <dbReference type="NCBI Taxonomy" id="1936993"/>
    <lineage>
        <taxon>Bacteria</taxon>
        <taxon>Bacillati</taxon>
        <taxon>Chloroflexota</taxon>
        <taxon>Ktedonobacteria</taxon>
        <taxon>Ktedonobacterales</taxon>
        <taxon>Dictyobacteraceae</taxon>
        <taxon>Dictyobacter</taxon>
    </lineage>
</organism>
<reference evidence="8" key="1">
    <citation type="submission" date="2018-12" db="EMBL/GenBank/DDBJ databases">
        <title>Tengunoibacter tsumagoiensis gen. nov., sp. nov., Dictyobacter kobayashii sp. nov., D. alpinus sp. nov., and D. joshuensis sp. nov. and description of Dictyobacteraceae fam. nov. within the order Ktedonobacterales isolated from Tengu-no-mugimeshi.</title>
        <authorList>
            <person name="Wang C.M."/>
            <person name="Zheng Y."/>
            <person name="Sakai Y."/>
            <person name="Toyoda A."/>
            <person name="Minakuchi Y."/>
            <person name="Abe K."/>
            <person name="Yokota A."/>
            <person name="Yabe S."/>
        </authorList>
    </citation>
    <scope>NUCLEOTIDE SEQUENCE [LARGE SCALE GENOMIC DNA]</scope>
    <source>
        <strain evidence="8">S-27</strain>
    </source>
</reference>
<comment type="catalytic activity">
    <reaction evidence="5">
        <text>a tetracycline + NADPH + O2 + H(+) = an 11a-hydroxytetracycline + NADP(+) + H2O</text>
        <dbReference type="Rhea" id="RHEA:61444"/>
        <dbReference type="ChEBI" id="CHEBI:15377"/>
        <dbReference type="ChEBI" id="CHEBI:15378"/>
        <dbReference type="ChEBI" id="CHEBI:15379"/>
        <dbReference type="ChEBI" id="CHEBI:57783"/>
        <dbReference type="ChEBI" id="CHEBI:58349"/>
        <dbReference type="ChEBI" id="CHEBI:144644"/>
        <dbReference type="ChEBI" id="CHEBI:144645"/>
    </reaction>
</comment>
<gene>
    <name evidence="7" type="ORF">KDAU_58740</name>
</gene>
<dbReference type="PRINTS" id="PR00420">
    <property type="entry name" value="RNGMNOXGNASE"/>
</dbReference>
<proteinExistence type="inferred from homology"/>
<keyword evidence="1 5" id="KW-0285">Flavoprotein</keyword>
<feature type="binding site" evidence="5">
    <location>
        <position position="296"/>
    </location>
    <ligand>
        <name>FAD</name>
        <dbReference type="ChEBI" id="CHEBI:57692"/>
    </ligand>
</feature>
<keyword evidence="4 5" id="KW-0503">Monooxygenase</keyword>
<comment type="subcellular location">
    <subcellularLocation>
        <location evidence="5">Cytoplasm</location>
    </subcellularLocation>
</comment>
<evidence type="ECO:0000256" key="4">
    <source>
        <dbReference type="ARBA" id="ARBA00023033"/>
    </source>
</evidence>
<feature type="binding site" evidence="5">
    <location>
        <position position="48"/>
    </location>
    <ligand>
        <name>FAD</name>
        <dbReference type="ChEBI" id="CHEBI:57692"/>
    </ligand>
</feature>
<dbReference type="GO" id="GO:0046677">
    <property type="term" value="P:response to antibiotic"/>
    <property type="evidence" value="ECO:0007669"/>
    <property type="project" value="InterPro"/>
</dbReference>
<comment type="subunit">
    <text evidence="5">Monomer.</text>
</comment>
<keyword evidence="5" id="KW-0547">Nucleotide-binding</keyword>
<evidence type="ECO:0000256" key="5">
    <source>
        <dbReference type="HAMAP-Rule" id="MF_00845"/>
    </source>
</evidence>
<comment type="caution">
    <text evidence="7">The sequence shown here is derived from an EMBL/GenBank/DDBJ whole genome shotgun (WGS) entry which is preliminary data.</text>
</comment>
<dbReference type="InterPro" id="IPR036188">
    <property type="entry name" value="FAD/NAD-bd_sf"/>
</dbReference>
<dbReference type="PANTHER" id="PTHR46972">
    <property type="entry name" value="MONOOXYGENASE ASQM-RELATED"/>
    <property type="match status" value="1"/>
</dbReference>
<keyword evidence="2 5" id="KW-0274">FAD</keyword>
<comment type="function">
    <text evidence="5">An FAD-requiring monooxygenase active on some tetracycline antibiotic derivatives, which leads to their inactivation. Hydroxylates carbon 11a of tetracycline and some analogs.</text>
</comment>
<dbReference type="EC" id="1.14.13.-" evidence="5"/>
<keyword evidence="5" id="KW-0521">NADP</keyword>
<keyword evidence="8" id="KW-1185">Reference proteome</keyword>
<dbReference type="GO" id="GO:0005737">
    <property type="term" value="C:cytoplasm"/>
    <property type="evidence" value="ECO:0007669"/>
    <property type="project" value="UniProtKB-SubCell"/>
</dbReference>
<evidence type="ECO:0000313" key="7">
    <source>
        <dbReference type="EMBL" id="GCE08545.1"/>
    </source>
</evidence>
<keyword evidence="3 5" id="KW-0560">Oxidoreductase</keyword>
<dbReference type="Proteomes" id="UP000287224">
    <property type="component" value="Unassembled WGS sequence"/>
</dbReference>
<dbReference type="HAMAP" id="MF_00845">
    <property type="entry name" value="TetX_monooxygenase"/>
    <property type="match status" value="1"/>
</dbReference>
<sequence length="386" mass="41837">MMLKQITIIGAGLGGLTLASILHKHGIETAIYDLETSPDVRHQGSVLDMHEESGQLALRRAGLFEAFRQKVVPSGDDMLILDKNATVRWEDHGNGTRPEIDRGSLRDILLQSLPTECIHWGSKVAGVVKLEAGGYEVRLASGATFTTELLIGADGAWSKVRPLLSDAQPTYLGVSFFETYLSDAATRHPVVADLIGRGSMFALSDEKGLLTHGDGDGRFTIYVALKVPADWMATHGIDANDTEAIREQLLGQFSDWDERLRALIAESDAEFIHRGIYALPVGHRWGRIPGVTLLGDAAHLMSPFAGEGANLALLDAAELADALLAHPDDVEAALSEYETAMFARSEISAIESATNLVDCFRPDAPQSMVDQMMRYAAQEQTESTLG</sequence>
<keyword evidence="5" id="KW-0963">Cytoplasm</keyword>
<accession>A0A401ZNV3</accession>
<dbReference type="GO" id="GO:0071949">
    <property type="term" value="F:FAD binding"/>
    <property type="evidence" value="ECO:0007669"/>
    <property type="project" value="InterPro"/>
</dbReference>
<evidence type="ECO:0000313" key="8">
    <source>
        <dbReference type="Proteomes" id="UP000287224"/>
    </source>
</evidence>
<dbReference type="GO" id="GO:0004497">
    <property type="term" value="F:monooxygenase activity"/>
    <property type="evidence" value="ECO:0007669"/>
    <property type="project" value="UniProtKB-UniRule"/>
</dbReference>
<evidence type="ECO:0000256" key="3">
    <source>
        <dbReference type="ARBA" id="ARBA00023002"/>
    </source>
</evidence>
<dbReference type="Gene3D" id="3.50.50.60">
    <property type="entry name" value="FAD/NAD(P)-binding domain"/>
    <property type="match status" value="1"/>
</dbReference>
<dbReference type="PANTHER" id="PTHR46972:SF1">
    <property type="entry name" value="FAD DEPENDENT OXIDOREDUCTASE DOMAIN-CONTAINING PROTEIN"/>
    <property type="match status" value="1"/>
</dbReference>
<feature type="binding site" evidence="5">
    <location>
        <position position="41"/>
    </location>
    <ligand>
        <name>NADPH</name>
        <dbReference type="ChEBI" id="CHEBI:57783"/>
    </ligand>
</feature>
<name>A0A401ZNV3_9CHLR</name>
<dbReference type="InterPro" id="IPR043683">
    <property type="entry name" value="TetX_monooxygenase"/>
</dbReference>
<comment type="cofactor">
    <cofactor evidence="5">
        <name>FAD</name>
        <dbReference type="ChEBI" id="CHEBI:57692"/>
    </cofactor>
</comment>
<comment type="similarity">
    <text evidence="5">Belongs to the aromatic-ring hydroxylase family. TetX subfamily.</text>
</comment>
<dbReference type="InterPro" id="IPR002938">
    <property type="entry name" value="FAD-bd"/>
</dbReference>
<dbReference type="SUPFAM" id="SSF51905">
    <property type="entry name" value="FAD/NAD(P)-binding domain"/>
    <property type="match status" value="1"/>
</dbReference>
<protein>
    <recommendedName>
        <fullName evidence="5">Flavin-dependent monooxygenase</fullName>
    </recommendedName>
    <alternativeName>
        <fullName evidence="5">TetX monooxygenase</fullName>
        <shortName evidence="5">TetX</shortName>
        <ecNumber evidence="5">1.14.13.-</ecNumber>
    </alternativeName>
</protein>
<feature type="domain" description="FAD-binding" evidence="6">
    <location>
        <begin position="5"/>
        <end position="328"/>
    </location>
</feature>
<dbReference type="Pfam" id="PF01494">
    <property type="entry name" value="FAD_binding_3"/>
    <property type="match status" value="1"/>
</dbReference>
<evidence type="ECO:0000256" key="2">
    <source>
        <dbReference type="ARBA" id="ARBA00022827"/>
    </source>
</evidence>
<evidence type="ECO:0000259" key="6">
    <source>
        <dbReference type="Pfam" id="PF01494"/>
    </source>
</evidence>
<comment type="domain">
    <text evidence="5">Consists of an N-terminal FAD-binding domain with a Rossman fold and a C-terminal substrate-binding domain.</text>
</comment>
<feature type="binding site" evidence="5">
    <location>
        <position position="102"/>
    </location>
    <ligand>
        <name>FAD</name>
        <dbReference type="ChEBI" id="CHEBI:57692"/>
    </ligand>
</feature>
<evidence type="ECO:0000256" key="1">
    <source>
        <dbReference type="ARBA" id="ARBA00022630"/>
    </source>
</evidence>